<dbReference type="UniPathway" id="UPA00048">
    <property type="reaction ID" value="UER00071"/>
</dbReference>
<dbReference type="GO" id="GO:0009316">
    <property type="term" value="C:3-isopropylmalate dehydratase complex"/>
    <property type="evidence" value="ECO:0007669"/>
    <property type="project" value="InterPro"/>
</dbReference>
<evidence type="ECO:0000256" key="1">
    <source>
        <dbReference type="ARBA" id="ARBA00000491"/>
    </source>
</evidence>
<keyword evidence="6 10" id="KW-0432">Leucine biosynthesis</keyword>
<keyword evidence="15" id="KW-1185">Reference proteome</keyword>
<accession>A0A5A7MRP8</accession>
<comment type="caution">
    <text evidence="13">The sequence shown here is derived from an EMBL/GenBank/DDBJ whole genome shotgun (WGS) entry which is preliminary data.</text>
</comment>
<evidence type="ECO:0000256" key="8">
    <source>
        <dbReference type="ARBA" id="ARBA00023239"/>
    </source>
</evidence>
<protein>
    <recommendedName>
        <fullName evidence="10">3-isopropylmalate dehydratase small subunit</fullName>
        <ecNumber evidence="10">4.2.1.33</ecNumber>
    </recommendedName>
    <alternativeName>
        <fullName evidence="10">Alpha-IPM isomerase</fullName>
        <shortName evidence="10">IPMI</shortName>
    </alternativeName>
    <alternativeName>
        <fullName evidence="10">Isopropylmalate isomerase</fullName>
    </alternativeName>
</protein>
<dbReference type="Proteomes" id="UP000322084">
    <property type="component" value="Unassembled WGS sequence"/>
</dbReference>
<dbReference type="Gene3D" id="3.20.19.10">
    <property type="entry name" value="Aconitase, domain 4"/>
    <property type="match status" value="1"/>
</dbReference>
<evidence type="ECO:0000256" key="9">
    <source>
        <dbReference type="ARBA" id="ARBA00023304"/>
    </source>
</evidence>
<dbReference type="GO" id="GO:0009098">
    <property type="term" value="P:L-leucine biosynthetic process"/>
    <property type="evidence" value="ECO:0007669"/>
    <property type="project" value="UniProtKB-UniRule"/>
</dbReference>
<evidence type="ECO:0000313" key="14">
    <source>
        <dbReference type="Proteomes" id="UP000322084"/>
    </source>
</evidence>
<comment type="subunit">
    <text evidence="5 10">Heterodimer of LeuC and LeuD.</text>
</comment>
<dbReference type="InterPro" id="IPR033940">
    <property type="entry name" value="IPMI_Swivel"/>
</dbReference>
<dbReference type="FunFam" id="3.20.19.10:FF:000003">
    <property type="entry name" value="3-isopropylmalate dehydratase small subunit"/>
    <property type="match status" value="1"/>
</dbReference>
<dbReference type="InterPro" id="IPR004431">
    <property type="entry name" value="3-IsopropMal_deHydase_ssu"/>
</dbReference>
<dbReference type="AlphaFoldDB" id="A0A5A7MWG2"/>
<name>A0A5A7MWG2_9PROT</name>
<evidence type="ECO:0000259" key="11">
    <source>
        <dbReference type="Pfam" id="PF00694"/>
    </source>
</evidence>
<dbReference type="Proteomes" id="UP000325187">
    <property type="component" value="Unassembled WGS sequence"/>
</dbReference>
<dbReference type="EMBL" id="BKCL01000006">
    <property type="protein sequence ID" value="GEQ98416.1"/>
    <property type="molecule type" value="Genomic_DNA"/>
</dbReference>
<evidence type="ECO:0000313" key="15">
    <source>
        <dbReference type="Proteomes" id="UP000325187"/>
    </source>
</evidence>
<comment type="function">
    <text evidence="2 10">Catalyzes the isomerization between 2-isopropylmalate and 3-isopropylmalate, via the formation of 2-isopropylmaleate.</text>
</comment>
<dbReference type="InterPro" id="IPR000573">
    <property type="entry name" value="AconitaseA/IPMdHydase_ssu_swvl"/>
</dbReference>
<evidence type="ECO:0000256" key="7">
    <source>
        <dbReference type="ARBA" id="ARBA00022605"/>
    </source>
</evidence>
<keyword evidence="7 10" id="KW-0028">Amino-acid biosynthesis</keyword>
<evidence type="ECO:0000256" key="3">
    <source>
        <dbReference type="ARBA" id="ARBA00004729"/>
    </source>
</evidence>
<evidence type="ECO:0000256" key="6">
    <source>
        <dbReference type="ARBA" id="ARBA00022430"/>
    </source>
</evidence>
<keyword evidence="8 10" id="KW-0456">Lyase</keyword>
<dbReference type="PANTHER" id="PTHR43345:SF5">
    <property type="entry name" value="3-ISOPROPYLMALATE DEHYDRATASE SMALL SUBUNIT"/>
    <property type="match status" value="1"/>
</dbReference>
<dbReference type="NCBIfam" id="NF002458">
    <property type="entry name" value="PRK01641.1"/>
    <property type="match status" value="1"/>
</dbReference>
<dbReference type="InterPro" id="IPR050075">
    <property type="entry name" value="LeuD"/>
</dbReference>
<dbReference type="RefSeq" id="WP_150000721.1">
    <property type="nucleotide sequence ID" value="NZ_BKCL01000006.1"/>
</dbReference>
<reference evidence="14 15" key="1">
    <citation type="submission" date="2019-09" db="EMBL/GenBank/DDBJ databases">
        <title>NBRP : Genome information of microbial organism related human and environment.</title>
        <authorList>
            <person name="Hattori M."/>
            <person name="Oshima K."/>
            <person name="Inaba H."/>
            <person name="Suda W."/>
            <person name="Sakamoto M."/>
            <person name="Iino T."/>
            <person name="Kitahara M."/>
            <person name="Oshida Y."/>
            <person name="Iida T."/>
            <person name="Kudo T."/>
            <person name="Itoh T."/>
            <person name="Ohkuma M."/>
        </authorList>
    </citation>
    <scope>NUCLEOTIDE SEQUENCE [LARGE SCALE GENOMIC DNA]</scope>
    <source>
        <strain evidence="12 14">Hi-2</strain>
        <strain evidence="13 15">Mie-1</strain>
    </source>
</reference>
<dbReference type="NCBIfam" id="TIGR00171">
    <property type="entry name" value="leuD"/>
    <property type="match status" value="1"/>
</dbReference>
<dbReference type="PANTHER" id="PTHR43345">
    <property type="entry name" value="3-ISOPROPYLMALATE DEHYDRATASE SMALL SUBUNIT 2-RELATED-RELATED"/>
    <property type="match status" value="1"/>
</dbReference>
<comment type="similarity">
    <text evidence="4 10">Belongs to the LeuD family. LeuD type 1 subfamily.</text>
</comment>
<dbReference type="HAMAP" id="MF_01031">
    <property type="entry name" value="LeuD_type1"/>
    <property type="match status" value="1"/>
</dbReference>
<comment type="catalytic activity">
    <reaction evidence="1 10">
        <text>(2R,3S)-3-isopropylmalate = (2S)-2-isopropylmalate</text>
        <dbReference type="Rhea" id="RHEA:32287"/>
        <dbReference type="ChEBI" id="CHEBI:1178"/>
        <dbReference type="ChEBI" id="CHEBI:35121"/>
        <dbReference type="EC" id="4.2.1.33"/>
    </reaction>
</comment>
<organism evidence="13 15">
    <name type="scientific">Iodidimonas gelatinilytica</name>
    <dbReference type="NCBI Taxonomy" id="1236966"/>
    <lineage>
        <taxon>Bacteria</taxon>
        <taxon>Pseudomonadati</taxon>
        <taxon>Pseudomonadota</taxon>
        <taxon>Alphaproteobacteria</taxon>
        <taxon>Iodidimonadales</taxon>
        <taxon>Iodidimonadaceae</taxon>
        <taxon>Iodidimonas</taxon>
    </lineage>
</organism>
<keyword evidence="9 10" id="KW-0100">Branched-chain amino acid biosynthesis</keyword>
<dbReference type="EMBL" id="BKCM01000004">
    <property type="protein sequence ID" value="GER00393.1"/>
    <property type="molecule type" value="Genomic_DNA"/>
</dbReference>
<proteinExistence type="inferred from homology"/>
<feature type="domain" description="Aconitase A/isopropylmalate dehydratase small subunit swivel" evidence="11">
    <location>
        <begin position="2"/>
        <end position="122"/>
    </location>
</feature>
<dbReference type="GO" id="GO:0003861">
    <property type="term" value="F:3-isopropylmalate dehydratase activity"/>
    <property type="evidence" value="ECO:0007669"/>
    <property type="project" value="UniProtKB-UniRule"/>
</dbReference>
<comment type="pathway">
    <text evidence="3 10">Amino-acid biosynthesis; L-leucine biosynthesis; L-leucine from 3-methyl-2-oxobutanoate: step 2/4.</text>
</comment>
<sequence>MEPFQRIMSIPTPFLRDNVDTDVIIPAEWLKTVSRSGLGKGAFSSIRTLENGDPDPESVFNQRAYKDSQILVAGDNFGCGSSREHAAWALADLGYRCVIAPDFADIFASNAFKNGILTISLDADIVAELAAEGEAGRALVVDLDAQTVTRADGQCHPFTLDPFRRRCLLEGLDEVGLTLQNHGPAIAAFEERQKLEMPWLYRG</sequence>
<dbReference type="SUPFAM" id="SSF52016">
    <property type="entry name" value="LeuD/IlvD-like"/>
    <property type="match status" value="1"/>
</dbReference>
<dbReference type="CDD" id="cd01577">
    <property type="entry name" value="IPMI_Swivel"/>
    <property type="match status" value="1"/>
</dbReference>
<dbReference type="EC" id="4.2.1.33" evidence="10"/>
<evidence type="ECO:0000256" key="10">
    <source>
        <dbReference type="HAMAP-Rule" id="MF_01031"/>
    </source>
</evidence>
<dbReference type="InterPro" id="IPR015928">
    <property type="entry name" value="Aconitase/3IPM_dehydase_swvl"/>
</dbReference>
<evidence type="ECO:0000256" key="2">
    <source>
        <dbReference type="ARBA" id="ARBA00002695"/>
    </source>
</evidence>
<dbReference type="Pfam" id="PF00694">
    <property type="entry name" value="Aconitase_C"/>
    <property type="match status" value="1"/>
</dbReference>
<evidence type="ECO:0000256" key="4">
    <source>
        <dbReference type="ARBA" id="ARBA00009845"/>
    </source>
</evidence>
<gene>
    <name evidence="10 13" type="primary">leuD</name>
    <name evidence="12" type="ORF">JCM17844_20530</name>
    <name evidence="13" type="ORF">JCM17845_10160</name>
</gene>
<accession>A0A5A7MWG2</accession>
<evidence type="ECO:0000256" key="5">
    <source>
        <dbReference type="ARBA" id="ARBA00011271"/>
    </source>
</evidence>
<evidence type="ECO:0000313" key="12">
    <source>
        <dbReference type="EMBL" id="GEQ98416.1"/>
    </source>
</evidence>
<evidence type="ECO:0000313" key="13">
    <source>
        <dbReference type="EMBL" id="GER00393.1"/>
    </source>
</evidence>